<name>A0ABN6PCS8_9EURY</name>
<reference evidence="1 2" key="1">
    <citation type="submission" date="2022-04" db="EMBL/GenBank/DDBJ databases">
        <title>Complete genome of Methanothermobacter tenebrarum strain RMAS.</title>
        <authorList>
            <person name="Nakamura K."/>
            <person name="Oshima K."/>
            <person name="Hattori M."/>
            <person name="Kamagata Y."/>
            <person name="Takamizawa K."/>
        </authorList>
    </citation>
    <scope>NUCLEOTIDE SEQUENCE [LARGE SCALE GENOMIC DNA]</scope>
    <source>
        <strain evidence="1 2">RMAS</strain>
    </source>
</reference>
<evidence type="ECO:0000313" key="1">
    <source>
        <dbReference type="EMBL" id="BDH79339.1"/>
    </source>
</evidence>
<organism evidence="1 2">
    <name type="scientific">Methanothermobacter tenebrarum</name>
    <dbReference type="NCBI Taxonomy" id="680118"/>
    <lineage>
        <taxon>Archaea</taxon>
        <taxon>Methanobacteriati</taxon>
        <taxon>Methanobacteriota</taxon>
        <taxon>Methanomada group</taxon>
        <taxon>Methanobacteria</taxon>
        <taxon>Methanobacteriales</taxon>
        <taxon>Methanobacteriaceae</taxon>
        <taxon>Methanothermobacter</taxon>
    </lineage>
</organism>
<gene>
    <name evidence="1" type="ORF">MTTB_07180</name>
</gene>
<dbReference type="GeneID" id="71965238"/>
<dbReference type="EMBL" id="AP025698">
    <property type="protein sequence ID" value="BDH79339.1"/>
    <property type="molecule type" value="Genomic_DNA"/>
</dbReference>
<dbReference type="PANTHER" id="PTHR23404">
    <property type="entry name" value="MOLYBDOPTERIN SYNTHASE RELATED"/>
    <property type="match status" value="1"/>
</dbReference>
<sequence>MMLVKITADKYEYKLPQLIEHIKKSPYIEETGAIFTFEGIMRKIGKEKVEKLRISHENPQEAQRKLEKMVEEIKREHKVKDIALVHFLGEFHPTETLFMVVVAGAHRQETLKALSQLIERTKKEIGFQKKEYTKEGTRVILSGG</sequence>
<protein>
    <submittedName>
        <fullName evidence="1">Molybdenum cofactor biosynthesis protein MoaE</fullName>
    </submittedName>
</protein>
<dbReference type="Proteomes" id="UP000831817">
    <property type="component" value="Chromosome"/>
</dbReference>
<dbReference type="InterPro" id="IPR003448">
    <property type="entry name" value="Mopterin_biosynth_MoaE"/>
</dbReference>
<dbReference type="SUPFAM" id="SSF54690">
    <property type="entry name" value="Molybdopterin synthase subunit MoaE"/>
    <property type="match status" value="1"/>
</dbReference>
<dbReference type="InterPro" id="IPR036563">
    <property type="entry name" value="MoaE_sf"/>
</dbReference>
<keyword evidence="2" id="KW-1185">Reference proteome</keyword>
<proteinExistence type="predicted"/>
<dbReference type="RefSeq" id="WP_248565163.1">
    <property type="nucleotide sequence ID" value="NZ_AP025698.1"/>
</dbReference>
<accession>A0ABN6PCS8</accession>
<dbReference type="Gene3D" id="3.90.1170.40">
    <property type="entry name" value="Molybdopterin biosynthesis MoaE subunit"/>
    <property type="match status" value="1"/>
</dbReference>
<evidence type="ECO:0000313" key="2">
    <source>
        <dbReference type="Proteomes" id="UP000831817"/>
    </source>
</evidence>
<dbReference type="Pfam" id="PF02391">
    <property type="entry name" value="MoaE"/>
    <property type="match status" value="1"/>
</dbReference>